<reference evidence="2" key="1">
    <citation type="submission" date="2020-06" db="EMBL/GenBank/DDBJ databases">
        <authorList>
            <person name="Li T."/>
            <person name="Hu X."/>
            <person name="Zhang T."/>
            <person name="Song X."/>
            <person name="Zhang H."/>
            <person name="Dai N."/>
            <person name="Sheng W."/>
            <person name="Hou X."/>
            <person name="Wei L."/>
        </authorList>
    </citation>
    <scope>NUCLEOTIDE SEQUENCE</scope>
    <source>
        <strain evidence="2">G01</strain>
        <tissue evidence="2">Leaf</tissue>
    </source>
</reference>
<evidence type="ECO:0000256" key="1">
    <source>
        <dbReference type="SAM" id="MobiDB-lite"/>
    </source>
</evidence>
<comment type="caution">
    <text evidence="2">The sequence shown here is derived from an EMBL/GenBank/DDBJ whole genome shotgun (WGS) entry which is preliminary data.</text>
</comment>
<reference evidence="2" key="2">
    <citation type="journal article" date="2024" name="Plant">
        <title>Genomic evolution and insights into agronomic trait innovations of Sesamum species.</title>
        <authorList>
            <person name="Miao H."/>
            <person name="Wang L."/>
            <person name="Qu L."/>
            <person name="Liu H."/>
            <person name="Sun Y."/>
            <person name="Le M."/>
            <person name="Wang Q."/>
            <person name="Wei S."/>
            <person name="Zheng Y."/>
            <person name="Lin W."/>
            <person name="Duan Y."/>
            <person name="Cao H."/>
            <person name="Xiong S."/>
            <person name="Wang X."/>
            <person name="Wei L."/>
            <person name="Li C."/>
            <person name="Ma Q."/>
            <person name="Ju M."/>
            <person name="Zhao R."/>
            <person name="Li G."/>
            <person name="Mu C."/>
            <person name="Tian Q."/>
            <person name="Mei H."/>
            <person name="Zhang T."/>
            <person name="Gao T."/>
            <person name="Zhang H."/>
        </authorList>
    </citation>
    <scope>NUCLEOTIDE SEQUENCE</scope>
    <source>
        <strain evidence="2">G01</strain>
    </source>
</reference>
<dbReference type="EMBL" id="JACGWK010000003">
    <property type="protein sequence ID" value="KAL0364329.1"/>
    <property type="molecule type" value="Genomic_DNA"/>
</dbReference>
<dbReference type="AlphaFoldDB" id="A0AAW2Q8W5"/>
<proteinExistence type="predicted"/>
<sequence length="136" mass="14480">MGSVLTSRLDDVGPSSSLSPANENQLNDEVSCLYRPRGSKPKSPGRLHRIIFIKCLCLYNIIVYISKKCESSPNLPSSHGGGVLPGNHSGLSGSAAAQTVTDLVPEGAVNLPTLNFLPPKKEALVAPTIDPLFWEL</sequence>
<gene>
    <name evidence="2" type="ORF">Sangu_0530500</name>
</gene>
<evidence type="ECO:0000313" key="2">
    <source>
        <dbReference type="EMBL" id="KAL0364329.1"/>
    </source>
</evidence>
<feature type="region of interest" description="Disordered" evidence="1">
    <location>
        <begin position="1"/>
        <end position="23"/>
    </location>
</feature>
<feature type="compositionally biased region" description="Polar residues" evidence="1">
    <location>
        <begin position="14"/>
        <end position="23"/>
    </location>
</feature>
<name>A0AAW2Q8W5_9LAMI</name>
<protein>
    <submittedName>
        <fullName evidence="2">Uncharacterized protein</fullName>
    </submittedName>
</protein>
<organism evidence="2">
    <name type="scientific">Sesamum angustifolium</name>
    <dbReference type="NCBI Taxonomy" id="2727405"/>
    <lineage>
        <taxon>Eukaryota</taxon>
        <taxon>Viridiplantae</taxon>
        <taxon>Streptophyta</taxon>
        <taxon>Embryophyta</taxon>
        <taxon>Tracheophyta</taxon>
        <taxon>Spermatophyta</taxon>
        <taxon>Magnoliopsida</taxon>
        <taxon>eudicotyledons</taxon>
        <taxon>Gunneridae</taxon>
        <taxon>Pentapetalae</taxon>
        <taxon>asterids</taxon>
        <taxon>lamiids</taxon>
        <taxon>Lamiales</taxon>
        <taxon>Pedaliaceae</taxon>
        <taxon>Sesamum</taxon>
    </lineage>
</organism>
<accession>A0AAW2Q8W5</accession>